<dbReference type="SUPFAM" id="SSF51294">
    <property type="entry name" value="Hedgehog/intein (Hint) domain"/>
    <property type="match status" value="1"/>
</dbReference>
<dbReference type="SUPFAM" id="SSF55608">
    <property type="entry name" value="Homing endonucleases"/>
    <property type="match status" value="2"/>
</dbReference>
<gene>
    <name evidence="2" type="ORF">H6G83_32885</name>
</gene>
<reference evidence="2 3" key="1">
    <citation type="journal article" date="2020" name="ISME J.">
        <title>Comparative genomics reveals insights into cyanobacterial evolution and habitat adaptation.</title>
        <authorList>
            <person name="Chen M.Y."/>
            <person name="Teng W.K."/>
            <person name="Zhao L."/>
            <person name="Hu C.X."/>
            <person name="Zhou Y.K."/>
            <person name="Han B.P."/>
            <person name="Song L.R."/>
            <person name="Shu W.S."/>
        </authorList>
    </citation>
    <scope>NUCLEOTIDE SEQUENCE [LARGE SCALE GENOMIC DNA]</scope>
    <source>
        <strain evidence="2 3">FACHB-119</strain>
    </source>
</reference>
<proteinExistence type="predicted"/>
<protein>
    <recommendedName>
        <fullName evidence="1">DOD-type homing endonuclease domain-containing protein</fullName>
    </recommendedName>
</protein>
<dbReference type="Pfam" id="PF14528">
    <property type="entry name" value="LAGLIDADG_3"/>
    <property type="match status" value="1"/>
</dbReference>
<comment type="caution">
    <text evidence="2">The sequence shown here is derived from an EMBL/GenBank/DDBJ whole genome shotgun (WGS) entry which is preliminary data.</text>
</comment>
<keyword evidence="3" id="KW-1185">Reference proteome</keyword>
<dbReference type="InterPro" id="IPR027434">
    <property type="entry name" value="Homing_endonucl"/>
</dbReference>
<accession>A0ABR8DG04</accession>
<dbReference type="InterPro" id="IPR006142">
    <property type="entry name" value="INTEIN"/>
</dbReference>
<organism evidence="2 3">
    <name type="scientific">Anabaena azotica FACHB-119</name>
    <dbReference type="NCBI Taxonomy" id="947527"/>
    <lineage>
        <taxon>Bacteria</taxon>
        <taxon>Bacillati</taxon>
        <taxon>Cyanobacteriota</taxon>
        <taxon>Cyanophyceae</taxon>
        <taxon>Nostocales</taxon>
        <taxon>Nostocaceae</taxon>
        <taxon>Anabaena</taxon>
        <taxon>Anabaena azotica</taxon>
    </lineage>
</organism>
<name>A0ABR8DG04_9NOST</name>
<dbReference type="Proteomes" id="UP000661112">
    <property type="component" value="Unassembled WGS sequence"/>
</dbReference>
<evidence type="ECO:0000313" key="2">
    <source>
        <dbReference type="EMBL" id="MBD2505340.1"/>
    </source>
</evidence>
<sequence length="402" mass="45846">MSLLQICTVQNNRQIQPYIDKNKSVAELACIQHRDKQVVRVLTRCGYTIEIPTDGSLLVASEKEMPHFKKVTEISPGNFACIERFNIDGKIVELPEIDYQKMSRYYKHILELPNTLTEDLAWALGVMIGDGSYRDRRDGTIEITNQDLELIRKYVSIFEGFGLKVSVKSKRNHYRIYFICKPFRNWLENLGLDYALAFNKKTPHVIFSATAKVRAAYLRGLFDTDGSVGKTNTRFTSSSRKLVEEVHSLLLSLGIVSVLSSQGERHHKVAVSGPSVIPFSKRVNFVIERKSRLLSILVKRAIEKGKANIDVIPFGTQLINEFKATIKNTRGVKGKGLSANASYQYNFVHLAARRKIQCTYFHLQKLVDFSVHHQTYLPESIQKTIDANYFFDKIVSVEYLGQ</sequence>
<dbReference type="InterPro" id="IPR004042">
    <property type="entry name" value="Intein_endonuc_central"/>
</dbReference>
<dbReference type="Gene3D" id="3.10.28.10">
    <property type="entry name" value="Homing endonucleases"/>
    <property type="match status" value="1"/>
</dbReference>
<dbReference type="InterPro" id="IPR039518">
    <property type="entry name" value="WhiA_LAGLIDADG_dom"/>
</dbReference>
<dbReference type="PROSITE" id="PS50819">
    <property type="entry name" value="INTEIN_ENDONUCLEASE"/>
    <property type="match status" value="1"/>
</dbReference>
<dbReference type="Pfam" id="PF14527">
    <property type="entry name" value="LAGLIDADG_WhiA"/>
    <property type="match status" value="1"/>
</dbReference>
<dbReference type="PRINTS" id="PR00379">
    <property type="entry name" value="INTEIN"/>
</dbReference>
<feature type="domain" description="DOD-type homing endonuclease" evidence="1">
    <location>
        <begin position="123"/>
        <end position="255"/>
    </location>
</feature>
<dbReference type="InterPro" id="IPR036844">
    <property type="entry name" value="Hint_dom_sf"/>
</dbReference>
<evidence type="ECO:0000259" key="1">
    <source>
        <dbReference type="PROSITE" id="PS50819"/>
    </source>
</evidence>
<dbReference type="EMBL" id="JACJSG010000080">
    <property type="protein sequence ID" value="MBD2505340.1"/>
    <property type="molecule type" value="Genomic_DNA"/>
</dbReference>
<dbReference type="InterPro" id="IPR004860">
    <property type="entry name" value="LAGLIDADG_dom"/>
</dbReference>
<evidence type="ECO:0000313" key="3">
    <source>
        <dbReference type="Proteomes" id="UP000661112"/>
    </source>
</evidence>
<dbReference type="RefSeq" id="WP_190480057.1">
    <property type="nucleotide sequence ID" value="NZ_JACJSG010000080.1"/>
</dbReference>